<dbReference type="GO" id="GO:0016020">
    <property type="term" value="C:membrane"/>
    <property type="evidence" value="ECO:0007669"/>
    <property type="project" value="UniProtKB-SubCell"/>
</dbReference>
<evidence type="ECO:0000313" key="10">
    <source>
        <dbReference type="Proteomes" id="UP001231189"/>
    </source>
</evidence>
<keyword evidence="6 7" id="KW-0349">Heme</keyword>
<organism evidence="9 10">
    <name type="scientific">Lolium multiflorum</name>
    <name type="common">Italian ryegrass</name>
    <name type="synonym">Lolium perenne subsp. multiflorum</name>
    <dbReference type="NCBI Taxonomy" id="4521"/>
    <lineage>
        <taxon>Eukaryota</taxon>
        <taxon>Viridiplantae</taxon>
        <taxon>Streptophyta</taxon>
        <taxon>Embryophyta</taxon>
        <taxon>Tracheophyta</taxon>
        <taxon>Spermatophyta</taxon>
        <taxon>Magnoliopsida</taxon>
        <taxon>Liliopsida</taxon>
        <taxon>Poales</taxon>
        <taxon>Poaceae</taxon>
        <taxon>BOP clade</taxon>
        <taxon>Pooideae</taxon>
        <taxon>Poodae</taxon>
        <taxon>Poeae</taxon>
        <taxon>Poeae Chloroplast Group 2 (Poeae type)</taxon>
        <taxon>Loliodinae</taxon>
        <taxon>Loliinae</taxon>
        <taxon>Lolium</taxon>
    </lineage>
</organism>
<comment type="similarity">
    <text evidence="7">Belongs to the cytochrome P450 family.</text>
</comment>
<keyword evidence="2" id="KW-0812">Transmembrane</keyword>
<keyword evidence="7" id="KW-0503">Monooxygenase</keyword>
<dbReference type="Gene3D" id="1.10.630.10">
    <property type="entry name" value="Cytochrome P450"/>
    <property type="match status" value="1"/>
</dbReference>
<dbReference type="PRINTS" id="PR00463">
    <property type="entry name" value="EP450I"/>
</dbReference>
<dbReference type="InterPro" id="IPR036396">
    <property type="entry name" value="Cyt_P450_sf"/>
</dbReference>
<feature type="signal peptide" evidence="8">
    <location>
        <begin position="1"/>
        <end position="15"/>
    </location>
</feature>
<evidence type="ECO:0000256" key="6">
    <source>
        <dbReference type="PIRSR" id="PIRSR602401-1"/>
    </source>
</evidence>
<name>A0AAD8TJ79_LOLMU</name>
<protein>
    <recommendedName>
        <fullName evidence="11">Cytochrome P450</fullName>
    </recommendedName>
</protein>
<dbReference type="Proteomes" id="UP001231189">
    <property type="component" value="Unassembled WGS sequence"/>
</dbReference>
<keyword evidence="10" id="KW-1185">Reference proteome</keyword>
<evidence type="ECO:0000256" key="5">
    <source>
        <dbReference type="ARBA" id="ARBA00023136"/>
    </source>
</evidence>
<evidence type="ECO:0000256" key="2">
    <source>
        <dbReference type="ARBA" id="ARBA00022692"/>
    </source>
</evidence>
<keyword evidence="5" id="KW-0472">Membrane</keyword>
<evidence type="ECO:0000313" key="9">
    <source>
        <dbReference type="EMBL" id="KAK1683844.1"/>
    </source>
</evidence>
<comment type="subcellular location">
    <subcellularLocation>
        <location evidence="1">Membrane</location>
        <topology evidence="1">Single-pass membrane protein</topology>
    </subcellularLocation>
</comment>
<dbReference type="InterPro" id="IPR051103">
    <property type="entry name" value="Plant_metabolite_P450s"/>
</dbReference>
<dbReference type="GO" id="GO:0016709">
    <property type="term" value="F:oxidoreductase activity, acting on paired donors, with incorporation or reduction of molecular oxygen, NAD(P)H as one donor, and incorporation of one atom of oxygen"/>
    <property type="evidence" value="ECO:0007669"/>
    <property type="project" value="TreeGrafter"/>
</dbReference>
<feature type="binding site" description="axial binding residue" evidence="6">
    <location>
        <position position="424"/>
    </location>
    <ligand>
        <name>heme</name>
        <dbReference type="ChEBI" id="CHEBI:30413"/>
    </ligand>
    <ligandPart>
        <name>Fe</name>
        <dbReference type="ChEBI" id="CHEBI:18248"/>
    </ligandPart>
</feature>
<dbReference type="GO" id="GO:0020037">
    <property type="term" value="F:heme binding"/>
    <property type="evidence" value="ECO:0007669"/>
    <property type="project" value="InterPro"/>
</dbReference>
<gene>
    <name evidence="9" type="ORF">QYE76_044692</name>
</gene>
<keyword evidence="7" id="KW-0560">Oxidoreductase</keyword>
<dbReference type="PANTHER" id="PTHR24298:SF389">
    <property type="entry name" value="OS04G0128400 PROTEIN"/>
    <property type="match status" value="1"/>
</dbReference>
<dbReference type="Pfam" id="PF00067">
    <property type="entry name" value="p450"/>
    <property type="match status" value="1"/>
</dbReference>
<keyword evidence="4" id="KW-1133">Transmembrane helix</keyword>
<evidence type="ECO:0000256" key="8">
    <source>
        <dbReference type="SAM" id="SignalP"/>
    </source>
</evidence>
<feature type="chain" id="PRO_5042135736" description="Cytochrome P450" evidence="8">
    <location>
        <begin position="16"/>
        <end position="483"/>
    </location>
</feature>
<dbReference type="AlphaFoldDB" id="A0AAD8TJ79"/>
<sequence>MELLVFLALVLVGFSVILQRRRSYSSAKRARAPAPVVIQKIGDPAVAHRALVENADDFSNRPLAPFLRYLAERNGGRRGESLASVSHSPLWRAFRCNLTAETLHPSRLGHLAPLQREGIEALVASLSSSAAAAGEGAIPVREHLCNAVFPVIARLCFGDGVDGCHVRAMGSVIRSFQQIAVGEARASPGTLRARFAEWRRLRRLLALHGRLGELFLPLVAARRESRWPCNGLRPYVDSLIDLRVPVDGDDGGGRRGVRDDEMVNLFSEFLGAGAGTIGACLEWTLAHLVNRQDVQQKLREEVDGGDVFRRSLIRGMPYLNAVVLESLRLHPLVPFMQRHVQPDVAARVVGVGGTATVPAAAAAAGDVLVQFTLGDIGRDKHTWKDPDEFRPERFLPGGEAEDVGPLPGPREIRMMPFGAGHRFCPGSGVAMVNIKCFLAALVREFQWAPPTEDCAAVDLTELDTFIKTMKKPLSARLTPRVLL</sequence>
<dbReference type="InterPro" id="IPR001128">
    <property type="entry name" value="Cyt_P450"/>
</dbReference>
<keyword evidence="8" id="KW-0732">Signal</keyword>
<dbReference type="PRINTS" id="PR00385">
    <property type="entry name" value="P450"/>
</dbReference>
<evidence type="ECO:0000256" key="3">
    <source>
        <dbReference type="ARBA" id="ARBA00022723"/>
    </source>
</evidence>
<comment type="caution">
    <text evidence="9">The sequence shown here is derived from an EMBL/GenBank/DDBJ whole genome shotgun (WGS) entry which is preliminary data.</text>
</comment>
<keyword evidence="3 6" id="KW-0479">Metal-binding</keyword>
<comment type="cofactor">
    <cofactor evidence="6">
        <name>heme</name>
        <dbReference type="ChEBI" id="CHEBI:30413"/>
    </cofactor>
</comment>
<evidence type="ECO:0000256" key="4">
    <source>
        <dbReference type="ARBA" id="ARBA00022989"/>
    </source>
</evidence>
<dbReference type="PROSITE" id="PS00086">
    <property type="entry name" value="CYTOCHROME_P450"/>
    <property type="match status" value="1"/>
</dbReference>
<keyword evidence="6 7" id="KW-0408">Iron</keyword>
<dbReference type="InterPro" id="IPR017972">
    <property type="entry name" value="Cyt_P450_CS"/>
</dbReference>
<dbReference type="PANTHER" id="PTHR24298">
    <property type="entry name" value="FLAVONOID 3'-MONOOXYGENASE-RELATED"/>
    <property type="match status" value="1"/>
</dbReference>
<evidence type="ECO:0000256" key="7">
    <source>
        <dbReference type="RuleBase" id="RU000461"/>
    </source>
</evidence>
<reference evidence="9" key="1">
    <citation type="submission" date="2023-07" db="EMBL/GenBank/DDBJ databases">
        <title>A chromosome-level genome assembly of Lolium multiflorum.</title>
        <authorList>
            <person name="Chen Y."/>
            <person name="Copetti D."/>
            <person name="Kolliker R."/>
            <person name="Studer B."/>
        </authorList>
    </citation>
    <scope>NUCLEOTIDE SEQUENCE</scope>
    <source>
        <strain evidence="9">02402/16</strain>
        <tissue evidence="9">Leaf</tissue>
    </source>
</reference>
<dbReference type="InterPro" id="IPR002401">
    <property type="entry name" value="Cyt_P450_E_grp-I"/>
</dbReference>
<evidence type="ECO:0008006" key="11">
    <source>
        <dbReference type="Google" id="ProtNLM"/>
    </source>
</evidence>
<dbReference type="SUPFAM" id="SSF48264">
    <property type="entry name" value="Cytochrome P450"/>
    <property type="match status" value="1"/>
</dbReference>
<proteinExistence type="inferred from homology"/>
<evidence type="ECO:0000256" key="1">
    <source>
        <dbReference type="ARBA" id="ARBA00004167"/>
    </source>
</evidence>
<dbReference type="EMBL" id="JAUUTY010000002">
    <property type="protein sequence ID" value="KAK1683844.1"/>
    <property type="molecule type" value="Genomic_DNA"/>
</dbReference>
<dbReference type="GO" id="GO:0005506">
    <property type="term" value="F:iron ion binding"/>
    <property type="evidence" value="ECO:0007669"/>
    <property type="project" value="InterPro"/>
</dbReference>
<accession>A0AAD8TJ79</accession>